<sequence>MGTAIVLLVVLAATGCGSIGVKDEAKTDSATSADSAKTPKASAIKLRIMWWGSQARHDATLKILDLYTKKNPNVTFETQYSGYDGYLDKLSTQAAAKNAPDIMQIDAPWLADWNARGQFADLSAGINTKDIDPNLLETGKYNGKLTAIPLGNNAWGMIYDKAALEKLGVPPIKDGWTWDEYFKLVEDIQPKLGKGQYVIKDGTNDGTQYAAFQLSKGKGWPITQDGKFNYDRDTWLEWAKKFADLRKKGAVPPPDVQSADKDLDPTQDMLLTGKLLFKGLHAAQVSAFDALKPGSIGVATMPRAAQPGGWLKATFYFSVSQDSPYKEEAKKFIDWFINDPEVAEIAGTTRGVPISNKIVSLLQPKFNAGDKLTVEMINKTAVSSQTFNPGAPGWTDFGKDEKDIKDRLMFEKITPEQAYDELAKAAKKYEKK</sequence>
<gene>
    <name evidence="1" type="ORF">SD70_10275</name>
</gene>
<organism evidence="1 2">
    <name type="scientific">Gordoniibacillus kamchatkensis</name>
    <dbReference type="NCBI Taxonomy" id="1590651"/>
    <lineage>
        <taxon>Bacteria</taxon>
        <taxon>Bacillati</taxon>
        <taxon>Bacillota</taxon>
        <taxon>Bacilli</taxon>
        <taxon>Bacillales</taxon>
        <taxon>Paenibacillaceae</taxon>
        <taxon>Gordoniibacillus</taxon>
    </lineage>
</organism>
<dbReference type="Pfam" id="PF13416">
    <property type="entry name" value="SBP_bac_8"/>
    <property type="match status" value="1"/>
</dbReference>
<keyword evidence="2" id="KW-1185">Reference proteome</keyword>
<protein>
    <submittedName>
        <fullName evidence="1">ABC transporter substrate-binding protein</fullName>
    </submittedName>
</protein>
<dbReference type="PANTHER" id="PTHR43649:SF11">
    <property type="entry name" value="ABC TRANSPORTER SUBSTRATE-BINDING PROTEIN YESO-RELATED"/>
    <property type="match status" value="1"/>
</dbReference>
<reference evidence="1 2" key="1">
    <citation type="submission" date="2014-12" db="EMBL/GenBank/DDBJ databases">
        <title>Draft genome sequence of Paenibacillus kamchatkensis strain B-2647.</title>
        <authorList>
            <person name="Karlyshev A.V."/>
            <person name="Kudryashova E.B."/>
        </authorList>
    </citation>
    <scope>NUCLEOTIDE SEQUENCE [LARGE SCALE GENOMIC DNA]</scope>
    <source>
        <strain evidence="1 2">VKM B-2647</strain>
    </source>
</reference>
<dbReference type="EMBL" id="JXAK01000014">
    <property type="protein sequence ID" value="KIL41012.1"/>
    <property type="molecule type" value="Genomic_DNA"/>
</dbReference>
<comment type="caution">
    <text evidence="1">The sequence shown here is derived from an EMBL/GenBank/DDBJ whole genome shotgun (WGS) entry which is preliminary data.</text>
</comment>
<evidence type="ECO:0000313" key="1">
    <source>
        <dbReference type="EMBL" id="KIL41012.1"/>
    </source>
</evidence>
<evidence type="ECO:0000313" key="2">
    <source>
        <dbReference type="Proteomes" id="UP000031967"/>
    </source>
</evidence>
<name>A0ABR5AIY5_9BACL</name>
<dbReference type="InterPro" id="IPR006059">
    <property type="entry name" value="SBP"/>
</dbReference>
<dbReference type="Proteomes" id="UP000031967">
    <property type="component" value="Unassembled WGS sequence"/>
</dbReference>
<dbReference type="InterPro" id="IPR050490">
    <property type="entry name" value="Bact_solute-bd_prot1"/>
</dbReference>
<proteinExistence type="predicted"/>
<dbReference type="PANTHER" id="PTHR43649">
    <property type="entry name" value="ARABINOSE-BINDING PROTEIN-RELATED"/>
    <property type="match status" value="1"/>
</dbReference>
<dbReference type="Gene3D" id="3.40.190.10">
    <property type="entry name" value="Periplasmic binding protein-like II"/>
    <property type="match status" value="2"/>
</dbReference>
<accession>A0ABR5AIY5</accession>
<dbReference type="SUPFAM" id="SSF53850">
    <property type="entry name" value="Periplasmic binding protein-like II"/>
    <property type="match status" value="1"/>
</dbReference>